<dbReference type="InterPro" id="IPR039426">
    <property type="entry name" value="TonB-dep_rcpt-like"/>
</dbReference>
<feature type="signal peptide" evidence="9">
    <location>
        <begin position="1"/>
        <end position="27"/>
    </location>
</feature>
<feature type="chain" id="PRO_5020438712" evidence="9">
    <location>
        <begin position="28"/>
        <end position="806"/>
    </location>
</feature>
<keyword evidence="7" id="KW-0998">Cell outer membrane</keyword>
<organism evidence="12 13">
    <name type="scientific">Natronoflexus pectinivorans</name>
    <dbReference type="NCBI Taxonomy" id="682526"/>
    <lineage>
        <taxon>Bacteria</taxon>
        <taxon>Pseudomonadati</taxon>
        <taxon>Bacteroidota</taxon>
        <taxon>Bacteroidia</taxon>
        <taxon>Marinilabiliales</taxon>
        <taxon>Marinilabiliaceae</taxon>
        <taxon>Natronoflexus</taxon>
    </lineage>
</organism>
<dbReference type="Gene3D" id="2.40.170.20">
    <property type="entry name" value="TonB-dependent receptor, beta-barrel domain"/>
    <property type="match status" value="1"/>
</dbReference>
<dbReference type="Pfam" id="PF00593">
    <property type="entry name" value="TonB_dep_Rec_b-barrel"/>
    <property type="match status" value="1"/>
</dbReference>
<dbReference type="Pfam" id="PF13715">
    <property type="entry name" value="CarbopepD_reg_2"/>
    <property type="match status" value="1"/>
</dbReference>
<sequence length="806" mass="91181">MLNNKLMKRYHTTLLLAFILAFSYSSAQQTTTLTGVIKDANTNELLPFTNIIIFNTTTGTSSNEDGRFEFTGLNVGFVRLQVSSLGYEPFISEEILLSAVRPNYVEIALTPTSTSLEEVRVVASPFAQRIESPLSLQRIGLDVIERSAGASRDFSKVLQSFPGVGSTTSFRNELIVRGGGPSENRFYLDGIEIPVLNHFSTQGASGGPVGILNVDFIREVDFYSSAFPASRGNALSSVFEFRQIDPNPERPAFKATVGASELSLSVNTPITENTSGLFSVRRSYLQFLFDQLGLPFLPTFNDFQFVTKTKLNRRDEITFLGVGALDQFRLNPSPDDTEENRYILSYLPVNEQWNYTLGASYRRFIGSNNFLVALSRNHLNNTIFKYADNDDSSPDNLLNDYVSDEIENKLRFEFVANPGEYRLSAGFNLEHANYYNRTTNRIFVNDVSRLIDYETNLDLFKYGVFGSVSRRMLEERLSLSGGVRVDANSYSSSMRNPLEQLSPRASASYALLPEFLVNASVGRYYQLPPYTTLGFRDENGVLQNRFNNLKYIRADHFVAGFEYRINSNTRATIEGFRKRYADYPLSVNEGISLASKGADFGVLGDEEVTPDSKGRAYGAEFLIQRRSPEGLSYILAYTWVNSEFTDASGDYVASSWDSGHLLTLTVNKSFNRNWDAGLKWRYIGALPYTPFDRNTSELVEAWDVRGREYLDFARFNQERLDAFHQLDLRVDKTFFFERFSLSLYLDVQNVYNFQSRNPARLVQALDENDAPIIFTAENDSRPRYELRELRTSSGTVLPSIGVILEF</sequence>
<comment type="caution">
    <text evidence="12">The sequence shown here is derived from an EMBL/GenBank/DDBJ whole genome shotgun (WGS) entry which is preliminary data.</text>
</comment>
<dbReference type="Gene3D" id="2.170.130.10">
    <property type="entry name" value="TonB-dependent receptor, plug domain"/>
    <property type="match status" value="1"/>
</dbReference>
<keyword evidence="12" id="KW-0675">Receptor</keyword>
<dbReference type="Proteomes" id="UP000295221">
    <property type="component" value="Unassembled WGS sequence"/>
</dbReference>
<evidence type="ECO:0000256" key="4">
    <source>
        <dbReference type="ARBA" id="ARBA00022692"/>
    </source>
</evidence>
<dbReference type="SUPFAM" id="SSF56935">
    <property type="entry name" value="Porins"/>
    <property type="match status" value="1"/>
</dbReference>
<dbReference type="GO" id="GO:0044718">
    <property type="term" value="P:siderophore transmembrane transport"/>
    <property type="evidence" value="ECO:0007669"/>
    <property type="project" value="TreeGrafter"/>
</dbReference>
<dbReference type="InterPro" id="IPR000531">
    <property type="entry name" value="Beta-barrel_TonB"/>
</dbReference>
<feature type="domain" description="TonB-dependent receptor-like beta-barrel" evidence="10">
    <location>
        <begin position="313"/>
        <end position="750"/>
    </location>
</feature>
<protein>
    <submittedName>
        <fullName evidence="12">TonB-dependent receptor-like protein</fullName>
    </submittedName>
</protein>
<gene>
    <name evidence="12" type="ORF">EV194_10824</name>
</gene>
<evidence type="ECO:0000256" key="3">
    <source>
        <dbReference type="ARBA" id="ARBA00022452"/>
    </source>
</evidence>
<evidence type="ECO:0000256" key="9">
    <source>
        <dbReference type="SAM" id="SignalP"/>
    </source>
</evidence>
<dbReference type="PANTHER" id="PTHR30069">
    <property type="entry name" value="TONB-DEPENDENT OUTER MEMBRANE RECEPTOR"/>
    <property type="match status" value="1"/>
</dbReference>
<evidence type="ECO:0000256" key="7">
    <source>
        <dbReference type="ARBA" id="ARBA00023237"/>
    </source>
</evidence>
<evidence type="ECO:0000256" key="8">
    <source>
        <dbReference type="RuleBase" id="RU003357"/>
    </source>
</evidence>
<dbReference type="GO" id="GO:0009279">
    <property type="term" value="C:cell outer membrane"/>
    <property type="evidence" value="ECO:0007669"/>
    <property type="project" value="UniProtKB-SubCell"/>
</dbReference>
<evidence type="ECO:0000256" key="2">
    <source>
        <dbReference type="ARBA" id="ARBA00022448"/>
    </source>
</evidence>
<dbReference type="SUPFAM" id="SSF49464">
    <property type="entry name" value="Carboxypeptidase regulatory domain-like"/>
    <property type="match status" value="1"/>
</dbReference>
<name>A0A4R2GGI6_9BACT</name>
<proteinExistence type="inferred from homology"/>
<evidence type="ECO:0000313" key="13">
    <source>
        <dbReference type="Proteomes" id="UP000295221"/>
    </source>
</evidence>
<comment type="similarity">
    <text evidence="8">Belongs to the TonB-dependent receptor family.</text>
</comment>
<dbReference type="InterPro" id="IPR012910">
    <property type="entry name" value="Plug_dom"/>
</dbReference>
<keyword evidence="5 8" id="KW-0798">TonB box</keyword>
<dbReference type="GO" id="GO:0015344">
    <property type="term" value="F:siderophore uptake transmembrane transporter activity"/>
    <property type="evidence" value="ECO:0007669"/>
    <property type="project" value="TreeGrafter"/>
</dbReference>
<dbReference type="Pfam" id="PF07715">
    <property type="entry name" value="Plug"/>
    <property type="match status" value="1"/>
</dbReference>
<keyword evidence="4" id="KW-0812">Transmembrane</keyword>
<dbReference type="PANTHER" id="PTHR30069:SF57">
    <property type="entry name" value="TONB-DEPENDENT RECEPTOR"/>
    <property type="match status" value="1"/>
</dbReference>
<reference evidence="12 13" key="1">
    <citation type="submission" date="2019-03" db="EMBL/GenBank/DDBJ databases">
        <title>Genomic Encyclopedia of Type Strains, Phase IV (KMG-IV): sequencing the most valuable type-strain genomes for metagenomic binning, comparative biology and taxonomic classification.</title>
        <authorList>
            <person name="Goeker M."/>
        </authorList>
    </citation>
    <scope>NUCLEOTIDE SEQUENCE [LARGE SCALE GENOMIC DNA]</scope>
    <source>
        <strain evidence="12 13">DSM 24179</strain>
    </source>
</reference>
<keyword evidence="6 8" id="KW-0472">Membrane</keyword>
<dbReference type="InterPro" id="IPR036942">
    <property type="entry name" value="Beta-barrel_TonB_sf"/>
</dbReference>
<comment type="subcellular location">
    <subcellularLocation>
        <location evidence="1">Cell outer membrane</location>
        <topology evidence="1">Multi-pass membrane protein</topology>
    </subcellularLocation>
</comment>
<evidence type="ECO:0000256" key="1">
    <source>
        <dbReference type="ARBA" id="ARBA00004571"/>
    </source>
</evidence>
<dbReference type="Gene3D" id="2.60.40.1120">
    <property type="entry name" value="Carboxypeptidase-like, regulatory domain"/>
    <property type="match status" value="1"/>
</dbReference>
<evidence type="ECO:0000313" key="12">
    <source>
        <dbReference type="EMBL" id="TCO07419.1"/>
    </source>
</evidence>
<accession>A0A4R2GGI6</accession>
<dbReference type="AlphaFoldDB" id="A0A4R2GGI6"/>
<keyword evidence="9" id="KW-0732">Signal</keyword>
<evidence type="ECO:0000259" key="10">
    <source>
        <dbReference type="Pfam" id="PF00593"/>
    </source>
</evidence>
<feature type="domain" description="TonB-dependent receptor plug" evidence="11">
    <location>
        <begin position="130"/>
        <end position="232"/>
    </location>
</feature>
<keyword evidence="2" id="KW-0813">Transport</keyword>
<evidence type="ECO:0000256" key="6">
    <source>
        <dbReference type="ARBA" id="ARBA00023136"/>
    </source>
</evidence>
<keyword evidence="3" id="KW-1134">Transmembrane beta strand</keyword>
<evidence type="ECO:0000259" key="11">
    <source>
        <dbReference type="Pfam" id="PF07715"/>
    </source>
</evidence>
<dbReference type="EMBL" id="SLWK01000008">
    <property type="protein sequence ID" value="TCO07419.1"/>
    <property type="molecule type" value="Genomic_DNA"/>
</dbReference>
<dbReference type="InterPro" id="IPR008969">
    <property type="entry name" value="CarboxyPept-like_regulatory"/>
</dbReference>
<evidence type="ECO:0000256" key="5">
    <source>
        <dbReference type="ARBA" id="ARBA00023077"/>
    </source>
</evidence>
<dbReference type="InterPro" id="IPR037066">
    <property type="entry name" value="Plug_dom_sf"/>
</dbReference>
<keyword evidence="13" id="KW-1185">Reference proteome</keyword>